<dbReference type="GO" id="GO:0042277">
    <property type="term" value="F:peptide binding"/>
    <property type="evidence" value="ECO:0007669"/>
    <property type="project" value="TreeGrafter"/>
</dbReference>
<dbReference type="InterPro" id="IPR045357">
    <property type="entry name" value="Aminopeptidase_N-like_N"/>
</dbReference>
<feature type="domain" description="Peptidase M1 membrane alanine aminopeptidase" evidence="18">
    <location>
        <begin position="327"/>
        <end position="547"/>
    </location>
</feature>
<evidence type="ECO:0000256" key="11">
    <source>
        <dbReference type="ARBA" id="ARBA00023049"/>
    </source>
</evidence>
<evidence type="ECO:0000256" key="6">
    <source>
        <dbReference type="ARBA" id="ARBA00022723"/>
    </source>
</evidence>
<keyword evidence="5 17" id="KW-0812">Transmembrane</keyword>
<dbReference type="GO" id="GO:0005615">
    <property type="term" value="C:extracellular space"/>
    <property type="evidence" value="ECO:0007669"/>
    <property type="project" value="TreeGrafter"/>
</dbReference>
<keyword evidence="12 17" id="KW-0472">Membrane</keyword>
<dbReference type="InterPro" id="IPR027268">
    <property type="entry name" value="Peptidase_M4/M1_CTD_sf"/>
</dbReference>
<dbReference type="GO" id="GO:0006508">
    <property type="term" value="P:proteolysis"/>
    <property type="evidence" value="ECO:0007669"/>
    <property type="project" value="UniProtKB-KW"/>
</dbReference>
<keyword evidence="4 17" id="KW-0645">Protease</keyword>
<dbReference type="GO" id="GO:0070006">
    <property type="term" value="F:metalloaminopeptidase activity"/>
    <property type="evidence" value="ECO:0007669"/>
    <property type="project" value="TreeGrafter"/>
</dbReference>
<feature type="site" description="Transition state stabilizer" evidence="16">
    <location>
        <position position="485"/>
    </location>
</feature>
<keyword evidence="11 17" id="KW-0482">Metalloprotease</keyword>
<dbReference type="EMBL" id="JADGJD010001419">
    <property type="protein sequence ID" value="KAJ3042441.1"/>
    <property type="molecule type" value="Genomic_DNA"/>
</dbReference>
<dbReference type="PANTHER" id="PTHR11533:SF299">
    <property type="entry name" value="AMINOPEPTIDASE"/>
    <property type="match status" value="1"/>
</dbReference>
<evidence type="ECO:0000256" key="16">
    <source>
        <dbReference type="PIRSR" id="PIRSR634016-4"/>
    </source>
</evidence>
<evidence type="ECO:0000256" key="1">
    <source>
        <dbReference type="ARBA" id="ARBA00004606"/>
    </source>
</evidence>
<keyword evidence="3 17" id="KW-0031">Aminopeptidase</keyword>
<comment type="cofactor">
    <cofactor evidence="15 17">
        <name>Zn(2+)</name>
        <dbReference type="ChEBI" id="CHEBI:29105"/>
    </cofactor>
    <text evidence="15 17">Binds 1 zinc ion per subunit.</text>
</comment>
<dbReference type="InterPro" id="IPR014782">
    <property type="entry name" value="Peptidase_M1_dom"/>
</dbReference>
<feature type="domain" description="Aminopeptidase N-like N-terminal" evidence="20">
    <location>
        <begin position="104"/>
        <end position="292"/>
    </location>
</feature>
<dbReference type="Pfam" id="PF01433">
    <property type="entry name" value="Peptidase_M1"/>
    <property type="match status" value="1"/>
</dbReference>
<dbReference type="SUPFAM" id="SSF63737">
    <property type="entry name" value="Leukotriene A4 hydrolase N-terminal domain"/>
    <property type="match status" value="1"/>
</dbReference>
<evidence type="ECO:0000256" key="12">
    <source>
        <dbReference type="ARBA" id="ARBA00023136"/>
    </source>
</evidence>
<evidence type="ECO:0000259" key="18">
    <source>
        <dbReference type="Pfam" id="PF01433"/>
    </source>
</evidence>
<dbReference type="InterPro" id="IPR024571">
    <property type="entry name" value="ERAP1-like_C_dom"/>
</dbReference>
<dbReference type="Gene3D" id="2.60.40.1910">
    <property type="match status" value="1"/>
</dbReference>
<evidence type="ECO:0000313" key="21">
    <source>
        <dbReference type="EMBL" id="KAJ3042441.1"/>
    </source>
</evidence>
<dbReference type="GO" id="GO:0005737">
    <property type="term" value="C:cytoplasm"/>
    <property type="evidence" value="ECO:0007669"/>
    <property type="project" value="TreeGrafter"/>
</dbReference>
<keyword evidence="22" id="KW-1185">Reference proteome</keyword>
<organism evidence="21 22">
    <name type="scientific">Rhizophlyctis rosea</name>
    <dbReference type="NCBI Taxonomy" id="64517"/>
    <lineage>
        <taxon>Eukaryota</taxon>
        <taxon>Fungi</taxon>
        <taxon>Fungi incertae sedis</taxon>
        <taxon>Chytridiomycota</taxon>
        <taxon>Chytridiomycota incertae sedis</taxon>
        <taxon>Chytridiomycetes</taxon>
        <taxon>Rhizophlyctidales</taxon>
        <taxon>Rhizophlyctidaceae</taxon>
        <taxon>Rhizophlyctis</taxon>
    </lineage>
</organism>
<reference evidence="21" key="1">
    <citation type="submission" date="2020-05" db="EMBL/GenBank/DDBJ databases">
        <title>Phylogenomic resolution of chytrid fungi.</title>
        <authorList>
            <person name="Stajich J.E."/>
            <person name="Amses K."/>
            <person name="Simmons R."/>
            <person name="Seto K."/>
            <person name="Myers J."/>
            <person name="Bonds A."/>
            <person name="Quandt C.A."/>
            <person name="Barry K."/>
            <person name="Liu P."/>
            <person name="Grigoriev I."/>
            <person name="Longcore J.E."/>
            <person name="James T.Y."/>
        </authorList>
    </citation>
    <scope>NUCLEOTIDE SEQUENCE</scope>
    <source>
        <strain evidence="21">JEL0318</strain>
    </source>
</reference>
<keyword evidence="9" id="KW-0735">Signal-anchor</keyword>
<dbReference type="InterPro" id="IPR001930">
    <property type="entry name" value="Peptidase_M1"/>
</dbReference>
<evidence type="ECO:0000256" key="5">
    <source>
        <dbReference type="ARBA" id="ARBA00022692"/>
    </source>
</evidence>
<dbReference type="GO" id="GO:0008270">
    <property type="term" value="F:zinc ion binding"/>
    <property type="evidence" value="ECO:0007669"/>
    <property type="project" value="UniProtKB-UniRule"/>
</dbReference>
<dbReference type="EC" id="3.4.11.-" evidence="17"/>
<dbReference type="FunFam" id="2.60.40.1730:FF:000012">
    <property type="entry name" value="Aminopeptidase N"/>
    <property type="match status" value="1"/>
</dbReference>
<evidence type="ECO:0000256" key="17">
    <source>
        <dbReference type="RuleBase" id="RU364040"/>
    </source>
</evidence>
<dbReference type="InterPro" id="IPR042097">
    <property type="entry name" value="Aminopeptidase_N-like_N_sf"/>
</dbReference>
<evidence type="ECO:0000256" key="3">
    <source>
        <dbReference type="ARBA" id="ARBA00022438"/>
    </source>
</evidence>
<dbReference type="PRINTS" id="PR00756">
    <property type="entry name" value="ALADIPTASE"/>
</dbReference>
<dbReference type="GO" id="GO:0016020">
    <property type="term" value="C:membrane"/>
    <property type="evidence" value="ECO:0007669"/>
    <property type="project" value="UniProtKB-SubCell"/>
</dbReference>
<evidence type="ECO:0000259" key="19">
    <source>
        <dbReference type="Pfam" id="PF11838"/>
    </source>
</evidence>
<evidence type="ECO:0000256" key="2">
    <source>
        <dbReference type="ARBA" id="ARBA00010136"/>
    </source>
</evidence>
<evidence type="ECO:0000313" key="22">
    <source>
        <dbReference type="Proteomes" id="UP001212841"/>
    </source>
</evidence>
<evidence type="ECO:0000256" key="14">
    <source>
        <dbReference type="PIRSR" id="PIRSR634016-1"/>
    </source>
</evidence>
<dbReference type="PANTHER" id="PTHR11533">
    <property type="entry name" value="PROTEASE M1 ZINC METALLOPROTEASE"/>
    <property type="match status" value="1"/>
</dbReference>
<feature type="active site" description="Proton acceptor" evidence="14">
    <location>
        <position position="400"/>
    </location>
</feature>
<comment type="subcellular location">
    <subcellularLocation>
        <location evidence="1">Membrane</location>
        <topology evidence="1">Single-pass type II membrane protein</topology>
    </subcellularLocation>
</comment>
<dbReference type="CDD" id="cd09601">
    <property type="entry name" value="M1_APN-Q_like"/>
    <property type="match status" value="1"/>
</dbReference>
<sequence length="949" mass="107097">MSANYRAVESEEPFLGAVGDPFNDDEEEWDQPNLSFWERTHLWFTSHISAPHNLRHIIAAVLSILIVSIFVGLVWFGGSKADPPTDATPIASDWKDVRLPEWIKPERYDVDLSVDVEGGSFGGTTHITLAVSEATSFIVYHSVGLKVSEPVLSPLSASKNAKAPTVSRTEERSEHEYSLLWFDSAVQPGSYRLRVNFAGNLSSGLSGFYRSSYVDQSGKTEYIATTQFEPTDARRAFPCLDEPSLKSIFQLNITAPKQYHALSNMPYTSLTNIDSTRRKFVFEETKKMSTYLIAYIVSKFEKVSDKTKNGVDVGVWTQPGKTGLGRFALDTAVKVLEFYDEKYQVKYPLPKMDLIAIPDFAAGAMENWGLVTYRDTALLVDDKTSSEEEKQYVAEVIAHELAHQWFGNLVTMKWWDDLWLNEGFAEFMEYKGAEAAHPGWRIEDQFVAYDFLRALDADASNFTHSIYARVRDPAEIREIFDDISYAKGSSVIRMLEAYLDVAVSKTFFFDRISQYLKSHAYANAETKQLWAAFQTEGIDVASLMSTWTDQPGYPVIKVTTNTNSKNSITLQQSRFFLSPPKNETNTQVWQVPFTYAAYEEGENGKVRKKETKSMVVKEAGPISLDVGGRGGEILLGNVGRKGVYRVQYPLETYERVGGWLKGDLGVLDAVDRAGLLNDAVALTLSSHLTPVVALNLTRNLVNETDVVAWRTALHDLSLLDHALYFHPSYEKFRAHQRHLIRPLVDRLGWKETGGEGTDVHINGLLRKEVLGRAVGLGVHSAVEKVRELFEGWRKGEEGEFEKDVLQVVVSGGVLHGGKDEYNFVLEKYLNATENLERNRYLGALGATRDVELQFRNLRFALSGKVRKQDVIKLFALTTISSPYGGHITLSFILENWTQIVSFFGKNSDWTRFNDLLNSIAGRLPFKKDRELLWRVFVEKGEKGFEWVPQ</sequence>
<comment type="caution">
    <text evidence="21">The sequence shown here is derived from an EMBL/GenBank/DDBJ whole genome shotgun (WGS) entry which is preliminary data.</text>
</comment>
<evidence type="ECO:0000256" key="4">
    <source>
        <dbReference type="ARBA" id="ARBA00022670"/>
    </source>
</evidence>
<dbReference type="SUPFAM" id="SSF55486">
    <property type="entry name" value="Metalloproteases ('zincins'), catalytic domain"/>
    <property type="match status" value="1"/>
</dbReference>
<keyword evidence="6 15" id="KW-0479">Metal-binding</keyword>
<feature type="binding site" evidence="15">
    <location>
        <position position="403"/>
    </location>
    <ligand>
        <name>Zn(2+)</name>
        <dbReference type="ChEBI" id="CHEBI:29105"/>
        <note>catalytic</note>
    </ligand>
</feature>
<evidence type="ECO:0000256" key="10">
    <source>
        <dbReference type="ARBA" id="ARBA00022989"/>
    </source>
</evidence>
<feature type="domain" description="ERAP1-like C-terminal" evidence="19">
    <location>
        <begin position="635"/>
        <end position="942"/>
    </location>
</feature>
<gene>
    <name evidence="21" type="ORF">HK097_002011</name>
</gene>
<feature type="binding site" evidence="15">
    <location>
        <position position="422"/>
    </location>
    <ligand>
        <name>Zn(2+)</name>
        <dbReference type="ChEBI" id="CHEBI:29105"/>
        <note>catalytic</note>
    </ligand>
</feature>
<dbReference type="GO" id="GO:0043171">
    <property type="term" value="P:peptide catabolic process"/>
    <property type="evidence" value="ECO:0007669"/>
    <property type="project" value="TreeGrafter"/>
</dbReference>
<keyword evidence="10 17" id="KW-1133">Transmembrane helix</keyword>
<comment type="similarity">
    <text evidence="2 17">Belongs to the peptidase M1 family.</text>
</comment>
<keyword evidence="7 17" id="KW-0378">Hydrolase</keyword>
<evidence type="ECO:0000256" key="7">
    <source>
        <dbReference type="ARBA" id="ARBA00022801"/>
    </source>
</evidence>
<dbReference type="InterPro" id="IPR050344">
    <property type="entry name" value="Peptidase_M1_aminopeptidases"/>
</dbReference>
<dbReference type="Proteomes" id="UP001212841">
    <property type="component" value="Unassembled WGS sequence"/>
</dbReference>
<evidence type="ECO:0000256" key="8">
    <source>
        <dbReference type="ARBA" id="ARBA00022833"/>
    </source>
</evidence>
<dbReference type="InterPro" id="IPR034016">
    <property type="entry name" value="M1_APN-typ"/>
</dbReference>
<keyword evidence="13" id="KW-0325">Glycoprotein</keyword>
<dbReference type="FunFam" id="1.10.390.10:FF:000001">
    <property type="entry name" value="Aminopeptidase"/>
    <property type="match status" value="1"/>
</dbReference>
<dbReference type="Gene3D" id="1.10.390.10">
    <property type="entry name" value="Neutral Protease Domain 2"/>
    <property type="match status" value="1"/>
</dbReference>
<feature type="transmembrane region" description="Helical" evidence="17">
    <location>
        <begin position="57"/>
        <end position="78"/>
    </location>
</feature>
<proteinExistence type="inferred from homology"/>
<dbReference type="Pfam" id="PF11838">
    <property type="entry name" value="ERAP1_C"/>
    <property type="match status" value="1"/>
</dbReference>
<evidence type="ECO:0000256" key="9">
    <source>
        <dbReference type="ARBA" id="ARBA00022968"/>
    </source>
</evidence>
<keyword evidence="8 15" id="KW-0862">Zinc</keyword>
<name>A0AAD5S3U3_9FUNG</name>
<feature type="non-terminal residue" evidence="21">
    <location>
        <position position="1"/>
    </location>
</feature>
<evidence type="ECO:0000256" key="13">
    <source>
        <dbReference type="ARBA" id="ARBA00023180"/>
    </source>
</evidence>
<dbReference type="Gene3D" id="2.60.40.1730">
    <property type="entry name" value="tricorn interacting facor f3 domain"/>
    <property type="match status" value="1"/>
</dbReference>
<dbReference type="AlphaFoldDB" id="A0AAD5S3U3"/>
<protein>
    <recommendedName>
        <fullName evidence="17">Aminopeptidase</fullName>
        <ecNumber evidence="17">3.4.11.-</ecNumber>
    </recommendedName>
</protein>
<feature type="binding site" evidence="15">
    <location>
        <position position="399"/>
    </location>
    <ligand>
        <name>Zn(2+)</name>
        <dbReference type="ChEBI" id="CHEBI:29105"/>
        <note>catalytic</note>
    </ligand>
</feature>
<dbReference type="Pfam" id="PF17900">
    <property type="entry name" value="Peptidase_M1_N"/>
    <property type="match status" value="1"/>
</dbReference>
<dbReference type="Gene3D" id="1.25.50.20">
    <property type="match status" value="1"/>
</dbReference>
<evidence type="ECO:0000256" key="15">
    <source>
        <dbReference type="PIRSR" id="PIRSR634016-3"/>
    </source>
</evidence>
<evidence type="ECO:0000259" key="20">
    <source>
        <dbReference type="Pfam" id="PF17900"/>
    </source>
</evidence>
<accession>A0AAD5S3U3</accession>